<accession>X0XDW1</accession>
<keyword evidence="2" id="KW-1133">Transmembrane helix</keyword>
<comment type="caution">
    <text evidence="3">The sequence shown here is derived from an EMBL/GenBank/DDBJ whole genome shotgun (WGS) entry which is preliminary data.</text>
</comment>
<dbReference type="EMBL" id="BARS01042374">
    <property type="protein sequence ID" value="GAG41374.1"/>
    <property type="molecule type" value="Genomic_DNA"/>
</dbReference>
<gene>
    <name evidence="3" type="ORF">S01H1_64300</name>
</gene>
<feature type="compositionally biased region" description="Basic and acidic residues" evidence="1">
    <location>
        <begin position="33"/>
        <end position="46"/>
    </location>
</feature>
<keyword evidence="2" id="KW-0472">Membrane</keyword>
<dbReference type="AlphaFoldDB" id="X0XDW1"/>
<evidence type="ECO:0000256" key="2">
    <source>
        <dbReference type="SAM" id="Phobius"/>
    </source>
</evidence>
<feature type="region of interest" description="Disordered" evidence="1">
    <location>
        <begin position="32"/>
        <end position="58"/>
    </location>
</feature>
<evidence type="ECO:0000313" key="3">
    <source>
        <dbReference type="EMBL" id="GAG41374.1"/>
    </source>
</evidence>
<keyword evidence="2" id="KW-0812">Transmembrane</keyword>
<proteinExistence type="predicted"/>
<protein>
    <submittedName>
        <fullName evidence="3">Uncharacterized protein</fullName>
    </submittedName>
</protein>
<reference evidence="3" key="1">
    <citation type="journal article" date="2014" name="Front. Microbiol.">
        <title>High frequency of phylogenetically diverse reductive dehalogenase-homologous genes in deep subseafloor sedimentary metagenomes.</title>
        <authorList>
            <person name="Kawai M."/>
            <person name="Futagami T."/>
            <person name="Toyoda A."/>
            <person name="Takaki Y."/>
            <person name="Nishi S."/>
            <person name="Hori S."/>
            <person name="Arai W."/>
            <person name="Tsubouchi T."/>
            <person name="Morono Y."/>
            <person name="Uchiyama I."/>
            <person name="Ito T."/>
            <person name="Fujiyama A."/>
            <person name="Inagaki F."/>
            <person name="Takami H."/>
        </authorList>
    </citation>
    <scope>NUCLEOTIDE SEQUENCE</scope>
    <source>
        <strain evidence="3">Expedition CK06-06</strain>
    </source>
</reference>
<name>X0XDW1_9ZZZZ</name>
<organism evidence="3">
    <name type="scientific">marine sediment metagenome</name>
    <dbReference type="NCBI Taxonomy" id="412755"/>
    <lineage>
        <taxon>unclassified sequences</taxon>
        <taxon>metagenomes</taxon>
        <taxon>ecological metagenomes</taxon>
    </lineage>
</organism>
<sequence length="58" mass="6333">MNTLVKAVLAIAGLVVCAYAIYFMYRALGVGSSKDKQKWAKRKGLDGKGNAPYKRPVD</sequence>
<feature type="transmembrane region" description="Helical" evidence="2">
    <location>
        <begin position="6"/>
        <end position="28"/>
    </location>
</feature>
<evidence type="ECO:0000256" key="1">
    <source>
        <dbReference type="SAM" id="MobiDB-lite"/>
    </source>
</evidence>